<comment type="caution">
    <text evidence="1">The sequence shown here is derived from an EMBL/GenBank/DDBJ whole genome shotgun (WGS) entry which is preliminary data.</text>
</comment>
<accession>A0A0C2NF45</accession>
<reference evidence="1 2" key="1">
    <citation type="journal article" date="2014" name="Genome Biol. Evol.">
        <title>The genome of the myxosporean Thelohanellus kitauei shows adaptations to nutrient acquisition within its fish host.</title>
        <authorList>
            <person name="Yang Y."/>
            <person name="Xiong J."/>
            <person name="Zhou Z."/>
            <person name="Huo F."/>
            <person name="Miao W."/>
            <person name="Ran C."/>
            <person name="Liu Y."/>
            <person name="Zhang J."/>
            <person name="Feng J."/>
            <person name="Wang M."/>
            <person name="Wang M."/>
            <person name="Wang L."/>
            <person name="Yao B."/>
        </authorList>
    </citation>
    <scope>NUCLEOTIDE SEQUENCE [LARGE SCALE GENOMIC DNA]</scope>
    <source>
        <strain evidence="1">Wuqing</strain>
    </source>
</reference>
<sequence>MEYPENTEIIELRDSMKICLRNVFELIPIQPHLNHVVSIIRTNLSNYSRIESCLFFISATITGTRIISEFREFFELLSNIPTDCPSFFVENYCKYLKEFIDQFSDKLWYMDETSKYSDSIYKWLARVPGPATKILGYDDKNLTIRMMISFQILRYL</sequence>
<protein>
    <submittedName>
        <fullName evidence="1">Uncharacterized protein</fullName>
    </submittedName>
</protein>
<gene>
    <name evidence="1" type="ORF">RF11_10399</name>
</gene>
<dbReference type="AlphaFoldDB" id="A0A0C2NF45"/>
<organism evidence="1 2">
    <name type="scientific">Thelohanellus kitauei</name>
    <name type="common">Myxosporean</name>
    <dbReference type="NCBI Taxonomy" id="669202"/>
    <lineage>
        <taxon>Eukaryota</taxon>
        <taxon>Metazoa</taxon>
        <taxon>Cnidaria</taxon>
        <taxon>Myxozoa</taxon>
        <taxon>Myxosporea</taxon>
        <taxon>Bivalvulida</taxon>
        <taxon>Platysporina</taxon>
        <taxon>Myxobolidae</taxon>
        <taxon>Thelohanellus</taxon>
    </lineage>
</organism>
<dbReference type="EMBL" id="JWZT01000100">
    <property type="protein sequence ID" value="KII74990.1"/>
    <property type="molecule type" value="Genomic_DNA"/>
</dbReference>
<keyword evidence="2" id="KW-1185">Reference proteome</keyword>
<proteinExistence type="predicted"/>
<dbReference type="Proteomes" id="UP000031668">
    <property type="component" value="Unassembled WGS sequence"/>
</dbReference>
<evidence type="ECO:0000313" key="1">
    <source>
        <dbReference type="EMBL" id="KII74990.1"/>
    </source>
</evidence>
<name>A0A0C2NF45_THEKT</name>
<evidence type="ECO:0000313" key="2">
    <source>
        <dbReference type="Proteomes" id="UP000031668"/>
    </source>
</evidence>